<feature type="non-terminal residue" evidence="2">
    <location>
        <position position="285"/>
    </location>
</feature>
<evidence type="ECO:0000313" key="3">
    <source>
        <dbReference type="Proteomes" id="UP000673197"/>
    </source>
</evidence>
<dbReference type="EMBL" id="JAFFZW010000017">
    <property type="protein sequence ID" value="MBP0948722.1"/>
    <property type="molecule type" value="Genomic_DNA"/>
</dbReference>
<evidence type="ECO:0000313" key="2">
    <source>
        <dbReference type="EMBL" id="MBP0948722.1"/>
    </source>
</evidence>
<gene>
    <name evidence="2" type="ORF">JTJ32_25685</name>
</gene>
<keyword evidence="3" id="KW-1185">Reference proteome</keyword>
<comment type="caution">
    <text evidence="2">The sequence shown here is derived from an EMBL/GenBank/DDBJ whole genome shotgun (WGS) entry which is preliminary data.</text>
</comment>
<accession>A0ABS4CER0</accession>
<protein>
    <submittedName>
        <fullName evidence="2">Uncharacterized protein</fullName>
    </submittedName>
</protein>
<proteinExistence type="predicted"/>
<feature type="region of interest" description="Disordered" evidence="1">
    <location>
        <begin position="239"/>
        <end position="265"/>
    </location>
</feature>
<evidence type="ECO:0000256" key="1">
    <source>
        <dbReference type="SAM" id="MobiDB-lite"/>
    </source>
</evidence>
<dbReference type="RefSeq" id="WP_210043728.1">
    <property type="nucleotide sequence ID" value="NZ_JAFFZW010000017.1"/>
</dbReference>
<sequence length="285" mass="32436">MRVVNQDIESRIAVMQLDNRNAQNGHLADTVISAGTHKEPPVERSTVSISGEALLRQRLFHITDPNRAVPILGKAECGTSRSRVEFLTLDDRQLLGDVYEWAREQGADLKYVDELGSRLAFYREKDDGRISVRGNTGRDYNSEGYKVYHSFTDKDAASAKRILESGALKTTRLDQGFILYITDKDYGSINHNDFDFMEQVINRFSNGKDESQPLTPRFAKYEYLKNNFVRTLSKEKYVDGKESVQEDQGTQSTAKKTTKPKPVTVESLRDDRRAALFKMMNVTSF</sequence>
<name>A0ABS4CER0_9PSED</name>
<reference evidence="2 3" key="1">
    <citation type="journal article" date="2022" name="Syst. Appl. Microbiol.">
        <title>Pseudomonas alliivorans sp. nov., a plant-pathogenic bacterium isolated from onion foliage in Georgia, USA.</title>
        <authorList>
            <person name="Zhao M."/>
            <person name="Tyson C."/>
            <person name="Chen H.C."/>
            <person name="Paudel S."/>
            <person name="Gitaitis R."/>
            <person name="Kvitko B."/>
            <person name="Dutta B."/>
        </authorList>
    </citation>
    <scope>NUCLEOTIDE SEQUENCE [LARGE SCALE GENOMIC DNA]</scope>
    <source>
        <strain evidence="2 3">20GA0068</strain>
    </source>
</reference>
<organism evidence="2 3">
    <name type="scientific">Pseudomonas alliivorans</name>
    <dbReference type="NCBI Taxonomy" id="2810613"/>
    <lineage>
        <taxon>Bacteria</taxon>
        <taxon>Pseudomonadati</taxon>
        <taxon>Pseudomonadota</taxon>
        <taxon>Gammaproteobacteria</taxon>
        <taxon>Pseudomonadales</taxon>
        <taxon>Pseudomonadaceae</taxon>
        <taxon>Pseudomonas</taxon>
    </lineage>
</organism>
<dbReference type="Proteomes" id="UP000673197">
    <property type="component" value="Unassembled WGS sequence"/>
</dbReference>